<reference evidence="3" key="2">
    <citation type="submission" date="2021-04" db="EMBL/GenBank/DDBJ databases">
        <authorList>
            <person name="Gilroy R."/>
        </authorList>
    </citation>
    <scope>NUCLEOTIDE SEQUENCE</scope>
    <source>
        <strain evidence="3">ChiGjej1B1-14440</strain>
    </source>
</reference>
<sequence>MDENYKIKKTKYCKIVNYLCIIILTVTFVFLMIQYLLLPDKIPMHYNFNGEVDRYGNKWEIWIAYITGIILYFGLSVIERKPQYWNTGVTITEKNKQRIYQLLYNMLITIKL</sequence>
<evidence type="ECO:0000313" key="4">
    <source>
        <dbReference type="Proteomes" id="UP000886724"/>
    </source>
</evidence>
<evidence type="ECO:0000259" key="2">
    <source>
        <dbReference type="Pfam" id="PF07853"/>
    </source>
</evidence>
<keyword evidence="1" id="KW-1133">Transmembrane helix</keyword>
<dbReference type="EMBL" id="DXET01000172">
    <property type="protein sequence ID" value="HIX81859.1"/>
    <property type="molecule type" value="Genomic_DNA"/>
</dbReference>
<dbReference type="Proteomes" id="UP000886724">
    <property type="component" value="Unassembled WGS sequence"/>
</dbReference>
<dbReference type="InterPro" id="IPR012867">
    <property type="entry name" value="DUF1648"/>
</dbReference>
<name>A0A9D1XM48_9FIRM</name>
<dbReference type="AlphaFoldDB" id="A0A9D1XM48"/>
<accession>A0A9D1XM48</accession>
<feature type="transmembrane region" description="Helical" evidence="1">
    <location>
        <begin position="59"/>
        <end position="78"/>
    </location>
</feature>
<evidence type="ECO:0000313" key="3">
    <source>
        <dbReference type="EMBL" id="HIX81859.1"/>
    </source>
</evidence>
<feature type="non-terminal residue" evidence="3">
    <location>
        <position position="112"/>
    </location>
</feature>
<proteinExistence type="predicted"/>
<comment type="caution">
    <text evidence="3">The sequence shown here is derived from an EMBL/GenBank/DDBJ whole genome shotgun (WGS) entry which is preliminary data.</text>
</comment>
<keyword evidence="1" id="KW-0472">Membrane</keyword>
<feature type="transmembrane region" description="Helical" evidence="1">
    <location>
        <begin position="15"/>
        <end position="39"/>
    </location>
</feature>
<evidence type="ECO:0000256" key="1">
    <source>
        <dbReference type="SAM" id="Phobius"/>
    </source>
</evidence>
<dbReference type="Pfam" id="PF07853">
    <property type="entry name" value="DUF1648"/>
    <property type="match status" value="1"/>
</dbReference>
<organism evidence="3 4">
    <name type="scientific">Candidatus Erysipelatoclostridium merdavium</name>
    <dbReference type="NCBI Taxonomy" id="2838566"/>
    <lineage>
        <taxon>Bacteria</taxon>
        <taxon>Bacillati</taxon>
        <taxon>Bacillota</taxon>
        <taxon>Erysipelotrichia</taxon>
        <taxon>Erysipelotrichales</taxon>
        <taxon>Erysipelotrichales incertae sedis</taxon>
    </lineage>
</organism>
<protein>
    <submittedName>
        <fullName evidence="3">DUF1648 domain-containing protein</fullName>
    </submittedName>
</protein>
<reference evidence="3" key="1">
    <citation type="journal article" date="2021" name="PeerJ">
        <title>Extensive microbial diversity within the chicken gut microbiome revealed by metagenomics and culture.</title>
        <authorList>
            <person name="Gilroy R."/>
            <person name="Ravi A."/>
            <person name="Getino M."/>
            <person name="Pursley I."/>
            <person name="Horton D.L."/>
            <person name="Alikhan N.F."/>
            <person name="Baker D."/>
            <person name="Gharbi K."/>
            <person name="Hall N."/>
            <person name="Watson M."/>
            <person name="Adriaenssens E.M."/>
            <person name="Foster-Nyarko E."/>
            <person name="Jarju S."/>
            <person name="Secka A."/>
            <person name="Antonio M."/>
            <person name="Oren A."/>
            <person name="Chaudhuri R.R."/>
            <person name="La Ragione R."/>
            <person name="Hildebrand F."/>
            <person name="Pallen M.J."/>
        </authorList>
    </citation>
    <scope>NUCLEOTIDE SEQUENCE</scope>
    <source>
        <strain evidence="3">ChiGjej1B1-14440</strain>
    </source>
</reference>
<feature type="domain" description="DUF1648" evidence="2">
    <location>
        <begin position="22"/>
        <end position="66"/>
    </location>
</feature>
<keyword evidence="1" id="KW-0812">Transmembrane</keyword>
<gene>
    <name evidence="3" type="ORF">H9980_07825</name>
</gene>